<evidence type="ECO:0000256" key="2">
    <source>
        <dbReference type="SAM" id="Phobius"/>
    </source>
</evidence>
<dbReference type="EMBL" id="BCWF01000023">
    <property type="protein sequence ID" value="GAT27918.1"/>
    <property type="molecule type" value="Genomic_DNA"/>
</dbReference>
<dbReference type="AlphaFoldDB" id="A0A146FQM7"/>
<sequence length="246" mass="27977">MEEKLYREAYEEITWFLHSSPRVKSIAIDRYVDLHKLYQGLPDKHQEAAKYALIVYRLSDFSDDITWKITFSTLEEQHLFLRLLHLDDTNEEYEQLASEKDKTKNKGSSSRSGTTHLSEKNTTPAENLMQHFGENLLRLQAISTYGPQTDPAIIKLETLSSETLIACNLAPSSVSMIIFNAVGFSIWATLIGLRFLREVAESIEKIIQFKHKEDRNMPEALGNNVDDVSSITLTELNIGISDIVPA</sequence>
<feature type="region of interest" description="Disordered" evidence="1">
    <location>
        <begin position="95"/>
        <end position="125"/>
    </location>
</feature>
<comment type="caution">
    <text evidence="3">The sequence shown here is derived from an EMBL/GenBank/DDBJ whole genome shotgun (WGS) entry which is preliminary data.</text>
</comment>
<dbReference type="Proteomes" id="UP000075230">
    <property type="component" value="Unassembled WGS sequence"/>
</dbReference>
<keyword evidence="2" id="KW-0812">Transmembrane</keyword>
<gene>
    <name evidence="3" type="ORF">RIB2604_02302780</name>
</gene>
<evidence type="ECO:0000313" key="4">
    <source>
        <dbReference type="Proteomes" id="UP000075230"/>
    </source>
</evidence>
<evidence type="ECO:0000313" key="3">
    <source>
        <dbReference type="EMBL" id="GAT27918.1"/>
    </source>
</evidence>
<evidence type="ECO:0000256" key="1">
    <source>
        <dbReference type="SAM" id="MobiDB-lite"/>
    </source>
</evidence>
<organism evidence="3 4">
    <name type="scientific">Aspergillus kawachii</name>
    <name type="common">White koji mold</name>
    <name type="synonym">Aspergillus awamori var. kawachi</name>
    <dbReference type="NCBI Taxonomy" id="1069201"/>
    <lineage>
        <taxon>Eukaryota</taxon>
        <taxon>Fungi</taxon>
        <taxon>Dikarya</taxon>
        <taxon>Ascomycota</taxon>
        <taxon>Pezizomycotina</taxon>
        <taxon>Eurotiomycetes</taxon>
        <taxon>Eurotiomycetidae</taxon>
        <taxon>Eurotiales</taxon>
        <taxon>Aspergillaceae</taxon>
        <taxon>Aspergillus</taxon>
        <taxon>Aspergillus subgen. Circumdati</taxon>
    </lineage>
</organism>
<protein>
    <submittedName>
        <fullName evidence="3">Uncharacterized protein</fullName>
    </submittedName>
</protein>
<keyword evidence="2" id="KW-0472">Membrane</keyword>
<dbReference type="VEuPathDB" id="FungiDB:ASPFODRAFT_143677"/>
<feature type="transmembrane region" description="Helical" evidence="2">
    <location>
        <begin position="177"/>
        <end position="196"/>
    </location>
</feature>
<keyword evidence="2" id="KW-1133">Transmembrane helix</keyword>
<reference evidence="3 4" key="1">
    <citation type="journal article" date="2016" name="DNA Res.">
        <title>Genome sequence of Aspergillus luchuensis NBRC 4314.</title>
        <authorList>
            <person name="Yamada O."/>
            <person name="Machida M."/>
            <person name="Hosoyama A."/>
            <person name="Goto M."/>
            <person name="Takahashi T."/>
            <person name="Futagami T."/>
            <person name="Yamagata Y."/>
            <person name="Takeuchi M."/>
            <person name="Kobayashi T."/>
            <person name="Koike H."/>
            <person name="Abe K."/>
            <person name="Asai K."/>
            <person name="Arita M."/>
            <person name="Fujita N."/>
            <person name="Fukuda K."/>
            <person name="Higa K."/>
            <person name="Horikawa H."/>
            <person name="Ishikawa T."/>
            <person name="Jinno K."/>
            <person name="Kato Y."/>
            <person name="Kirimura K."/>
            <person name="Mizutani O."/>
            <person name="Nakasone K."/>
            <person name="Sano M."/>
            <person name="Shiraishi Y."/>
            <person name="Tsukahara M."/>
            <person name="Gomi K."/>
        </authorList>
    </citation>
    <scope>NUCLEOTIDE SEQUENCE [LARGE SCALE GENOMIC DNA]</scope>
    <source>
        <strain evidence="3 4">RIB 2604</strain>
    </source>
</reference>
<accession>A0A146FQM7</accession>
<reference evidence="4" key="2">
    <citation type="submission" date="2016-02" db="EMBL/GenBank/DDBJ databases">
        <title>Genome sequencing of Aspergillus luchuensis NBRC 4314.</title>
        <authorList>
            <person name="Yamada O."/>
        </authorList>
    </citation>
    <scope>NUCLEOTIDE SEQUENCE [LARGE SCALE GENOMIC DNA]</scope>
    <source>
        <strain evidence="4">RIB 2604</strain>
    </source>
</reference>
<proteinExistence type="predicted"/>
<feature type="compositionally biased region" description="Polar residues" evidence="1">
    <location>
        <begin position="106"/>
        <end position="125"/>
    </location>
</feature>
<name>A0A146FQM7_ASPKA</name>